<reference evidence="2 3" key="1">
    <citation type="submission" date="2019-02" db="EMBL/GenBank/DDBJ databases">
        <title>Genome sequencing of the rare red list fungi Bondarzewia mesenterica.</title>
        <authorList>
            <person name="Buettner E."/>
            <person name="Kellner H."/>
        </authorList>
    </citation>
    <scope>NUCLEOTIDE SEQUENCE [LARGE SCALE GENOMIC DNA]</scope>
    <source>
        <strain evidence="2 3">DSM 108281</strain>
    </source>
</reference>
<proteinExistence type="predicted"/>
<organism evidence="2 3">
    <name type="scientific">Bondarzewia mesenterica</name>
    <dbReference type="NCBI Taxonomy" id="1095465"/>
    <lineage>
        <taxon>Eukaryota</taxon>
        <taxon>Fungi</taxon>
        <taxon>Dikarya</taxon>
        <taxon>Basidiomycota</taxon>
        <taxon>Agaricomycotina</taxon>
        <taxon>Agaricomycetes</taxon>
        <taxon>Russulales</taxon>
        <taxon>Bondarzewiaceae</taxon>
        <taxon>Bondarzewia</taxon>
    </lineage>
</organism>
<feature type="compositionally biased region" description="Basic and acidic residues" evidence="1">
    <location>
        <begin position="110"/>
        <end position="121"/>
    </location>
</feature>
<evidence type="ECO:0000313" key="2">
    <source>
        <dbReference type="EMBL" id="THH09517.1"/>
    </source>
</evidence>
<comment type="caution">
    <text evidence="2">The sequence shown here is derived from an EMBL/GenBank/DDBJ whole genome shotgun (WGS) entry which is preliminary data.</text>
</comment>
<accession>A0A4S4LD29</accession>
<feature type="compositionally biased region" description="Basic residues" evidence="1">
    <location>
        <begin position="99"/>
        <end position="109"/>
    </location>
</feature>
<evidence type="ECO:0000256" key="1">
    <source>
        <dbReference type="SAM" id="MobiDB-lite"/>
    </source>
</evidence>
<sequence>MWPAPVVSTSELKKDIIVPISDHPSTIADGPMAMDKDESILSNCPSNKRPHQDTEDVNTDDADDADADAAEPASHKRQKKAKVINSPIMEVQKEPSKGRAVKKAKKLLKSHPDADADDGPKARKRKPKVNTVSLARSSGRRGEEPIAHQTRSQAARAPSRK</sequence>
<dbReference type="EMBL" id="SGPL01000625">
    <property type="protein sequence ID" value="THH09517.1"/>
    <property type="molecule type" value="Genomic_DNA"/>
</dbReference>
<dbReference type="Proteomes" id="UP000310158">
    <property type="component" value="Unassembled WGS sequence"/>
</dbReference>
<protein>
    <submittedName>
        <fullName evidence="2">Uncharacterized protein</fullName>
    </submittedName>
</protein>
<gene>
    <name evidence="2" type="ORF">EW146_g8665</name>
</gene>
<evidence type="ECO:0000313" key="3">
    <source>
        <dbReference type="Proteomes" id="UP000310158"/>
    </source>
</evidence>
<feature type="compositionally biased region" description="Acidic residues" evidence="1">
    <location>
        <begin position="55"/>
        <end position="69"/>
    </location>
</feature>
<feature type="region of interest" description="Disordered" evidence="1">
    <location>
        <begin position="21"/>
        <end position="161"/>
    </location>
</feature>
<dbReference type="AlphaFoldDB" id="A0A4S4LD29"/>
<keyword evidence="3" id="KW-1185">Reference proteome</keyword>
<name>A0A4S4LD29_9AGAM</name>